<reference evidence="2" key="1">
    <citation type="submission" date="2017-02" db="UniProtKB">
        <authorList>
            <consortium name="WormBaseParasite"/>
        </authorList>
    </citation>
    <scope>IDENTIFICATION</scope>
</reference>
<protein>
    <submittedName>
        <fullName evidence="2">ABC transmembrane type-1 domain-containing protein</fullName>
    </submittedName>
</protein>
<evidence type="ECO:0000256" key="1">
    <source>
        <dbReference type="SAM" id="Phobius"/>
    </source>
</evidence>
<proteinExistence type="predicted"/>
<dbReference type="Gene3D" id="1.10.287.70">
    <property type="match status" value="1"/>
</dbReference>
<feature type="transmembrane region" description="Helical" evidence="1">
    <location>
        <begin position="6"/>
        <end position="33"/>
    </location>
</feature>
<evidence type="ECO:0000313" key="2">
    <source>
        <dbReference type="WBParaSite" id="ASIM_0000526701-mRNA-1"/>
    </source>
</evidence>
<dbReference type="WBParaSite" id="ASIM_0000526701-mRNA-1">
    <property type="protein sequence ID" value="ASIM_0000526701-mRNA-1"/>
    <property type="gene ID" value="ASIM_0000526701"/>
</dbReference>
<sequence length="86" mass="10014">LAAMLYAVIGIPLVLMILHKLGRQFLIALEYFWNWMVRAMEFVSCVKDAGRLKRHVESDSIREANMPVLLAVCSFCKRLNFYFTPF</sequence>
<keyword evidence="1" id="KW-1133">Transmembrane helix</keyword>
<keyword evidence="1" id="KW-0472">Membrane</keyword>
<organism evidence="2">
    <name type="scientific">Anisakis simplex</name>
    <name type="common">Herring worm</name>
    <dbReference type="NCBI Taxonomy" id="6269"/>
    <lineage>
        <taxon>Eukaryota</taxon>
        <taxon>Metazoa</taxon>
        <taxon>Ecdysozoa</taxon>
        <taxon>Nematoda</taxon>
        <taxon>Chromadorea</taxon>
        <taxon>Rhabditida</taxon>
        <taxon>Spirurina</taxon>
        <taxon>Ascaridomorpha</taxon>
        <taxon>Ascaridoidea</taxon>
        <taxon>Anisakidae</taxon>
        <taxon>Anisakis</taxon>
        <taxon>Anisakis simplex complex</taxon>
    </lineage>
</organism>
<name>A0A0M3JCD7_ANISI</name>
<dbReference type="AlphaFoldDB" id="A0A0M3JCD7"/>
<accession>A0A0M3JCD7</accession>
<keyword evidence="1" id="KW-0812">Transmembrane</keyword>